<accession>A0A8S5S7G0</accession>
<protein>
    <submittedName>
        <fullName evidence="1">Uncharacterized protein</fullName>
    </submittedName>
</protein>
<organism evidence="1">
    <name type="scientific">Siphoviridae sp. ctVDy27</name>
    <dbReference type="NCBI Taxonomy" id="2827881"/>
    <lineage>
        <taxon>Viruses</taxon>
        <taxon>Duplodnaviria</taxon>
        <taxon>Heunggongvirae</taxon>
        <taxon>Uroviricota</taxon>
        <taxon>Caudoviricetes</taxon>
    </lineage>
</organism>
<dbReference type="EMBL" id="BK032543">
    <property type="protein sequence ID" value="DAF46747.1"/>
    <property type="molecule type" value="Genomic_DNA"/>
</dbReference>
<reference evidence="1" key="1">
    <citation type="journal article" date="2021" name="Proc. Natl. Acad. Sci. U.S.A.">
        <title>A Catalog of Tens of Thousands of Viruses from Human Metagenomes Reveals Hidden Associations with Chronic Diseases.</title>
        <authorList>
            <person name="Tisza M.J."/>
            <person name="Buck C.B."/>
        </authorList>
    </citation>
    <scope>NUCLEOTIDE SEQUENCE</scope>
    <source>
        <strain evidence="1">CtVDy27</strain>
    </source>
</reference>
<proteinExistence type="predicted"/>
<name>A0A8S5S7G0_9CAUD</name>
<evidence type="ECO:0000313" key="1">
    <source>
        <dbReference type="EMBL" id="DAF46747.1"/>
    </source>
</evidence>
<sequence>MKQKAKIILILMFTVTLINTSVRYMLVEFPNVQESVHLANTQKHVSSVCRVVHASAPECDNKDIFCKSMIYSAITKFIFENTKILTYIWQFPRANILPQSVLLH</sequence>